<feature type="transmembrane region" description="Helical" evidence="8">
    <location>
        <begin position="113"/>
        <end position="134"/>
    </location>
</feature>
<feature type="transmembrane region" description="Helical" evidence="8">
    <location>
        <begin position="83"/>
        <end position="101"/>
    </location>
</feature>
<evidence type="ECO:0000256" key="8">
    <source>
        <dbReference type="SAM" id="Phobius"/>
    </source>
</evidence>
<feature type="transmembrane region" description="Helical" evidence="8">
    <location>
        <begin position="394"/>
        <end position="414"/>
    </location>
</feature>
<protein>
    <recommendedName>
        <fullName evidence="9">Glycosyltransferase RgtA/B/C/D-like domain-containing protein</fullName>
    </recommendedName>
</protein>
<feature type="domain" description="Glycosyltransferase RgtA/B/C/D-like" evidence="9">
    <location>
        <begin position="56"/>
        <end position="216"/>
    </location>
</feature>
<evidence type="ECO:0000256" key="4">
    <source>
        <dbReference type="ARBA" id="ARBA00022679"/>
    </source>
</evidence>
<dbReference type="PANTHER" id="PTHR33908:SF11">
    <property type="entry name" value="MEMBRANE PROTEIN"/>
    <property type="match status" value="1"/>
</dbReference>
<evidence type="ECO:0000256" key="7">
    <source>
        <dbReference type="ARBA" id="ARBA00023136"/>
    </source>
</evidence>
<feature type="transmembrane region" description="Helical" evidence="8">
    <location>
        <begin position="331"/>
        <end position="350"/>
    </location>
</feature>
<dbReference type="Proteomes" id="UP000177685">
    <property type="component" value="Unassembled WGS sequence"/>
</dbReference>
<gene>
    <name evidence="10" type="ORF">A3A58_00110</name>
</gene>
<dbReference type="Pfam" id="PF13231">
    <property type="entry name" value="PMT_2"/>
    <property type="match status" value="1"/>
</dbReference>
<keyword evidence="6 8" id="KW-1133">Transmembrane helix</keyword>
<accession>A0A1G1VBG1</accession>
<comment type="caution">
    <text evidence="10">The sequence shown here is derived from an EMBL/GenBank/DDBJ whole genome shotgun (WGS) entry which is preliminary data.</text>
</comment>
<keyword evidence="4" id="KW-0808">Transferase</keyword>
<evidence type="ECO:0000256" key="1">
    <source>
        <dbReference type="ARBA" id="ARBA00004651"/>
    </source>
</evidence>
<evidence type="ECO:0000313" key="10">
    <source>
        <dbReference type="EMBL" id="OGY12765.1"/>
    </source>
</evidence>
<keyword evidence="7 8" id="KW-0472">Membrane</keyword>
<keyword evidence="5 8" id="KW-0812">Transmembrane</keyword>
<organism evidence="10 11">
    <name type="scientific">Candidatus Blackburnbacteria bacterium RIFCSPLOWO2_01_FULL_41_27</name>
    <dbReference type="NCBI Taxonomy" id="1797520"/>
    <lineage>
        <taxon>Bacteria</taxon>
        <taxon>Candidatus Blackburniibacteriota</taxon>
    </lineage>
</organism>
<reference evidence="10 11" key="1">
    <citation type="journal article" date="2016" name="Nat. Commun.">
        <title>Thousands of microbial genomes shed light on interconnected biogeochemical processes in an aquifer system.</title>
        <authorList>
            <person name="Anantharaman K."/>
            <person name="Brown C.T."/>
            <person name="Hug L.A."/>
            <person name="Sharon I."/>
            <person name="Castelle C.J."/>
            <person name="Probst A.J."/>
            <person name="Thomas B.C."/>
            <person name="Singh A."/>
            <person name="Wilkins M.J."/>
            <person name="Karaoz U."/>
            <person name="Brodie E.L."/>
            <person name="Williams K.H."/>
            <person name="Hubbard S.S."/>
            <person name="Banfield J.F."/>
        </authorList>
    </citation>
    <scope>NUCLEOTIDE SEQUENCE [LARGE SCALE GENOMIC DNA]</scope>
</reference>
<dbReference type="InterPro" id="IPR050297">
    <property type="entry name" value="LipidA_mod_glycosyltrf_83"/>
</dbReference>
<sequence length="556" mass="61917">MTLAFLLRISLVADYPAGFSPDEAGQGYTAYSLLKTGKDEWGQTFPLAPRSYGDYRAPLYTYLTVPSVAIFGLNEFAVRLPAVLLGSAGVLAVYLLVVELFSRQKMFDKKKLALLSVFLLAISPWHISLSRGAFEPNLPTLLLPLAVWAFLRGVEVKKYMLFSGVLFGLSLFSYYSARVIAPVLLFFLVIWKIPRDQWIGFVKKHTLAVAVFALFLFTALSTSFLGGNTRVADVAIFSPTGGWGAVADRRYEAVLQGLQDELARLFSNKVSYTLSQFINNYLSYLSPQFLFTNGAGESTYGLTPGIGLLYLIELPMFIAGLIILTKSGTGFAGKLIIFWLLISFIPAALAKGPGYAANRAALAMPAIQIISAVGTLACLSLISKYRNIKAQKLLNCFVVALLVSLVFFLESYFYHAPVQNSRFMSYGWRQAVEYLKSTEGEYNQIIISKRFSEPQIYIAFYNQLDPKMVQDASRDWLRYEAEGKLFVDQLGEYKLGKYVFKTFDYKTESGVDSVLFVGQPQDFPQNIVAQKTIFFPGGKPAILIIDPLKATYAQIF</sequence>
<feature type="transmembrane region" description="Helical" evidence="8">
    <location>
        <begin position="306"/>
        <end position="324"/>
    </location>
</feature>
<evidence type="ECO:0000256" key="6">
    <source>
        <dbReference type="ARBA" id="ARBA00022989"/>
    </source>
</evidence>
<proteinExistence type="predicted"/>
<comment type="subcellular location">
    <subcellularLocation>
        <location evidence="1">Cell membrane</location>
        <topology evidence="1">Multi-pass membrane protein</topology>
    </subcellularLocation>
</comment>
<dbReference type="GO" id="GO:0005886">
    <property type="term" value="C:plasma membrane"/>
    <property type="evidence" value="ECO:0007669"/>
    <property type="project" value="UniProtKB-SubCell"/>
</dbReference>
<evidence type="ECO:0000256" key="5">
    <source>
        <dbReference type="ARBA" id="ARBA00022692"/>
    </source>
</evidence>
<dbReference type="InterPro" id="IPR038731">
    <property type="entry name" value="RgtA/B/C-like"/>
</dbReference>
<keyword evidence="2" id="KW-1003">Cell membrane</keyword>
<evidence type="ECO:0000259" key="9">
    <source>
        <dbReference type="Pfam" id="PF13231"/>
    </source>
</evidence>
<name>A0A1G1VBG1_9BACT</name>
<feature type="transmembrane region" description="Helical" evidence="8">
    <location>
        <begin position="172"/>
        <end position="193"/>
    </location>
</feature>
<dbReference type="GO" id="GO:0009103">
    <property type="term" value="P:lipopolysaccharide biosynthetic process"/>
    <property type="evidence" value="ECO:0007669"/>
    <property type="project" value="UniProtKB-ARBA"/>
</dbReference>
<dbReference type="PANTHER" id="PTHR33908">
    <property type="entry name" value="MANNOSYLTRANSFERASE YKCB-RELATED"/>
    <property type="match status" value="1"/>
</dbReference>
<evidence type="ECO:0000256" key="3">
    <source>
        <dbReference type="ARBA" id="ARBA00022676"/>
    </source>
</evidence>
<feature type="transmembrane region" description="Helical" evidence="8">
    <location>
        <begin position="205"/>
        <end position="225"/>
    </location>
</feature>
<dbReference type="GO" id="GO:0016763">
    <property type="term" value="F:pentosyltransferase activity"/>
    <property type="evidence" value="ECO:0007669"/>
    <property type="project" value="TreeGrafter"/>
</dbReference>
<keyword evidence="3" id="KW-0328">Glycosyltransferase</keyword>
<evidence type="ECO:0000313" key="11">
    <source>
        <dbReference type="Proteomes" id="UP000177685"/>
    </source>
</evidence>
<dbReference type="EMBL" id="MHCD01000048">
    <property type="protein sequence ID" value="OGY12765.1"/>
    <property type="molecule type" value="Genomic_DNA"/>
</dbReference>
<dbReference type="AlphaFoldDB" id="A0A1G1VBG1"/>
<feature type="transmembrane region" description="Helical" evidence="8">
    <location>
        <begin position="362"/>
        <end position="382"/>
    </location>
</feature>
<evidence type="ECO:0000256" key="2">
    <source>
        <dbReference type="ARBA" id="ARBA00022475"/>
    </source>
</evidence>